<feature type="compositionally biased region" description="Basic and acidic residues" evidence="3">
    <location>
        <begin position="1093"/>
        <end position="1107"/>
    </location>
</feature>
<feature type="compositionally biased region" description="Basic and acidic residues" evidence="3">
    <location>
        <begin position="685"/>
        <end position="694"/>
    </location>
</feature>
<gene>
    <name evidence="5" type="ORF">PV09_07805</name>
</gene>
<feature type="compositionally biased region" description="Pro residues" evidence="3">
    <location>
        <begin position="1053"/>
        <end position="1063"/>
    </location>
</feature>
<feature type="domain" description="PH" evidence="4">
    <location>
        <begin position="1241"/>
        <end position="1363"/>
    </location>
</feature>
<dbReference type="Proteomes" id="UP000053259">
    <property type="component" value="Unassembled WGS sequence"/>
</dbReference>
<evidence type="ECO:0000256" key="2">
    <source>
        <dbReference type="ARBA" id="ARBA00023306"/>
    </source>
</evidence>
<dbReference type="Gene3D" id="2.30.29.30">
    <property type="entry name" value="Pleckstrin-homology domain (PH domain)/Phosphotyrosine-binding domain (PTB)"/>
    <property type="match status" value="1"/>
</dbReference>
<feature type="region of interest" description="Disordered" evidence="3">
    <location>
        <begin position="1050"/>
        <end position="1072"/>
    </location>
</feature>
<name>A0A0D2A1M4_9PEZI</name>
<dbReference type="InterPro" id="IPR052007">
    <property type="entry name" value="Bud4"/>
</dbReference>
<dbReference type="GO" id="GO:0051301">
    <property type="term" value="P:cell division"/>
    <property type="evidence" value="ECO:0007669"/>
    <property type="project" value="UniProtKB-KW"/>
</dbReference>
<feature type="region of interest" description="Disordered" evidence="3">
    <location>
        <begin position="1"/>
        <end position="83"/>
    </location>
</feature>
<dbReference type="HOGENOM" id="CLU_002541_1_0_1"/>
<keyword evidence="6" id="KW-1185">Reference proteome</keyword>
<organism evidence="5 6">
    <name type="scientific">Verruconis gallopava</name>
    <dbReference type="NCBI Taxonomy" id="253628"/>
    <lineage>
        <taxon>Eukaryota</taxon>
        <taxon>Fungi</taxon>
        <taxon>Dikarya</taxon>
        <taxon>Ascomycota</taxon>
        <taxon>Pezizomycotina</taxon>
        <taxon>Dothideomycetes</taxon>
        <taxon>Pleosporomycetidae</taxon>
        <taxon>Venturiales</taxon>
        <taxon>Sympoventuriaceae</taxon>
        <taxon>Verruconis</taxon>
    </lineage>
</organism>
<feature type="compositionally biased region" description="Polar residues" evidence="3">
    <location>
        <begin position="65"/>
        <end position="76"/>
    </location>
</feature>
<dbReference type="GeneID" id="27315778"/>
<evidence type="ECO:0000259" key="4">
    <source>
        <dbReference type="PROSITE" id="PS50003"/>
    </source>
</evidence>
<keyword evidence="2" id="KW-0131">Cell cycle</keyword>
<dbReference type="Pfam" id="PF00169">
    <property type="entry name" value="PH"/>
    <property type="match status" value="1"/>
</dbReference>
<accession>A0A0D2A1M4</accession>
<feature type="compositionally biased region" description="Polar residues" evidence="3">
    <location>
        <begin position="426"/>
        <end position="441"/>
    </location>
</feature>
<dbReference type="GO" id="GO:0005525">
    <property type="term" value="F:GTP binding"/>
    <property type="evidence" value="ECO:0007669"/>
    <property type="project" value="TreeGrafter"/>
</dbReference>
<feature type="compositionally biased region" description="Acidic residues" evidence="3">
    <location>
        <begin position="299"/>
        <end position="309"/>
    </location>
</feature>
<dbReference type="STRING" id="253628.A0A0D2A1M4"/>
<feature type="compositionally biased region" description="Basic and acidic residues" evidence="3">
    <location>
        <begin position="582"/>
        <end position="599"/>
    </location>
</feature>
<feature type="region of interest" description="Disordered" evidence="3">
    <location>
        <begin position="1418"/>
        <end position="1468"/>
    </location>
</feature>
<evidence type="ECO:0000256" key="3">
    <source>
        <dbReference type="SAM" id="MobiDB-lite"/>
    </source>
</evidence>
<feature type="region of interest" description="Disordered" evidence="3">
    <location>
        <begin position="1084"/>
        <end position="1129"/>
    </location>
</feature>
<feature type="compositionally biased region" description="Low complexity" evidence="3">
    <location>
        <begin position="1108"/>
        <end position="1118"/>
    </location>
</feature>
<feature type="compositionally biased region" description="Polar residues" evidence="3">
    <location>
        <begin position="347"/>
        <end position="356"/>
    </location>
</feature>
<feature type="region of interest" description="Disordered" evidence="3">
    <location>
        <begin position="95"/>
        <end position="441"/>
    </location>
</feature>
<evidence type="ECO:0000313" key="5">
    <source>
        <dbReference type="EMBL" id="KIW00608.1"/>
    </source>
</evidence>
<feature type="compositionally biased region" description="Polar residues" evidence="3">
    <location>
        <begin position="670"/>
        <end position="679"/>
    </location>
</feature>
<dbReference type="EMBL" id="KN847561">
    <property type="protein sequence ID" value="KIW00608.1"/>
    <property type="molecule type" value="Genomic_DNA"/>
</dbReference>
<feature type="compositionally biased region" description="Acidic residues" evidence="3">
    <location>
        <begin position="316"/>
        <end position="327"/>
    </location>
</feature>
<dbReference type="OrthoDB" id="2123378at2759"/>
<proteinExistence type="predicted"/>
<dbReference type="SUPFAM" id="SSF50729">
    <property type="entry name" value="PH domain-like"/>
    <property type="match status" value="1"/>
</dbReference>
<feature type="region of interest" description="Disordered" evidence="3">
    <location>
        <begin position="880"/>
        <end position="955"/>
    </location>
</feature>
<feature type="compositionally biased region" description="Polar residues" evidence="3">
    <location>
        <begin position="1119"/>
        <end position="1129"/>
    </location>
</feature>
<protein>
    <recommendedName>
        <fullName evidence="4">PH domain-containing protein</fullName>
    </recommendedName>
</protein>
<feature type="compositionally biased region" description="Polar residues" evidence="3">
    <location>
        <begin position="232"/>
        <end position="242"/>
    </location>
</feature>
<feature type="compositionally biased region" description="Basic and acidic residues" evidence="3">
    <location>
        <begin position="485"/>
        <end position="516"/>
    </location>
</feature>
<feature type="compositionally biased region" description="Polar residues" evidence="3">
    <location>
        <begin position="364"/>
        <end position="381"/>
    </location>
</feature>
<feature type="region of interest" description="Disordered" evidence="3">
    <location>
        <begin position="479"/>
        <end position="837"/>
    </location>
</feature>
<dbReference type="PANTHER" id="PTHR36100">
    <property type="entry name" value="BUD SITE SELECTION PROTEIN 4"/>
    <property type="match status" value="1"/>
</dbReference>
<feature type="compositionally biased region" description="Basic and acidic residues" evidence="3">
    <location>
        <begin position="1455"/>
        <end position="1468"/>
    </location>
</feature>
<reference evidence="5 6" key="1">
    <citation type="submission" date="2015-01" db="EMBL/GenBank/DDBJ databases">
        <title>The Genome Sequence of Ochroconis gallopava CBS43764.</title>
        <authorList>
            <consortium name="The Broad Institute Genomics Platform"/>
            <person name="Cuomo C."/>
            <person name="de Hoog S."/>
            <person name="Gorbushina A."/>
            <person name="Stielow B."/>
            <person name="Teixiera M."/>
            <person name="Abouelleil A."/>
            <person name="Chapman S.B."/>
            <person name="Priest M."/>
            <person name="Young S.K."/>
            <person name="Wortman J."/>
            <person name="Nusbaum C."/>
            <person name="Birren B."/>
        </authorList>
    </citation>
    <scope>NUCLEOTIDE SEQUENCE [LARGE SCALE GENOMIC DNA]</scope>
    <source>
        <strain evidence="5 6">CBS 43764</strain>
    </source>
</reference>
<dbReference type="InParanoid" id="A0A0D2A1M4"/>
<dbReference type="SMART" id="SM00233">
    <property type="entry name" value="PH"/>
    <property type="match status" value="1"/>
</dbReference>
<dbReference type="PANTHER" id="PTHR36100:SF1">
    <property type="entry name" value="BUD SITE SELECTION PROTEIN 4"/>
    <property type="match status" value="1"/>
</dbReference>
<feature type="compositionally biased region" description="Polar residues" evidence="3">
    <location>
        <begin position="182"/>
        <end position="212"/>
    </location>
</feature>
<keyword evidence="1" id="KW-0132">Cell division</keyword>
<feature type="compositionally biased region" description="Polar residues" evidence="3">
    <location>
        <begin position="880"/>
        <end position="898"/>
    </location>
</feature>
<feature type="compositionally biased region" description="Basic and acidic residues" evidence="3">
    <location>
        <begin position="550"/>
        <end position="559"/>
    </location>
</feature>
<dbReference type="PROSITE" id="PS50003">
    <property type="entry name" value="PH_DOMAIN"/>
    <property type="match status" value="1"/>
</dbReference>
<dbReference type="InterPro" id="IPR001849">
    <property type="entry name" value="PH_domain"/>
</dbReference>
<evidence type="ECO:0000256" key="1">
    <source>
        <dbReference type="ARBA" id="ARBA00022618"/>
    </source>
</evidence>
<feature type="compositionally biased region" description="Low complexity" evidence="3">
    <location>
        <begin position="213"/>
        <end position="227"/>
    </location>
</feature>
<dbReference type="VEuPathDB" id="FungiDB:PV09_07805"/>
<dbReference type="RefSeq" id="XP_016210477.1">
    <property type="nucleotide sequence ID" value="XM_016361617.1"/>
</dbReference>
<dbReference type="FunFam" id="2.30.29.30:FF:000311">
    <property type="entry name" value="GTP binding protein (Bud4)"/>
    <property type="match status" value="1"/>
</dbReference>
<evidence type="ECO:0000313" key="6">
    <source>
        <dbReference type="Proteomes" id="UP000053259"/>
    </source>
</evidence>
<feature type="compositionally biased region" description="Polar residues" evidence="3">
    <location>
        <begin position="38"/>
        <end position="54"/>
    </location>
</feature>
<dbReference type="InterPro" id="IPR011993">
    <property type="entry name" value="PH-like_dom_sf"/>
</dbReference>
<feature type="compositionally biased region" description="Polar residues" evidence="3">
    <location>
        <begin position="13"/>
        <end position="30"/>
    </location>
</feature>
<feature type="compositionally biased region" description="Polar residues" evidence="3">
    <location>
        <begin position="633"/>
        <end position="644"/>
    </location>
</feature>
<sequence>MAPVGAISPLKINKSTPNASPAKMNSNSSVPRALTEVSPMSQRRNSPSYNQITKQMVGAGRDSSPFDSSPYGNSSPRAFWQKGASPARFGAENWLDRSDSSASMSKRPSIERLKQASRVKNSSMFAREQKNEYDPASPGVLERPLAANRPLSQLGGNAFGGRGVDGQRQEGANAVKGHRRGQSSNNIPVISRPSTDAPSTTTTVASNTPSPARSTASPTKSSLSSRPMHNTLPRNFNQNSAPWSDDDETETSIVPSRPLRRHAKSVTFDTKPPEINEYEMVTPDPSVASVASGSREGSYEDFDDDEYEIDLGGGPNEDEDSFDASLEDTEKTPVVLPEDWRHMSPEVGNNSVSNSFDDPFTGRGTPSQQWNAYRTASVNSDGDSRPLPPVPPFAHDEARPASPNTIAERVRAAHNRTLPNLPRPNGVSSPQSAGTKKTSMTLEDRLRLMGLQDSTSPRGSAAKEAARLRKHGLGIHVNEEEVSADDNHDNHYSPPHISRESVLRKVRSRTFDKSEETQGTFSEEPSYADLDPDVPIPSREASSNFDDVVPEEREVQIKEEDADDPIDLYAIPDMYAGDNDEDFSREGSVIRHDVSGRDAADDESCYSPEMNHETAAQQGSDGAMDEDGPPTPKQESGIRTSTPLHSRDEDQGASSLPEFSLLDDGEFQSGLASYLSNSSTPPPPPEKDNVDDVRASPPKVDMQSVQESMRQDASEEDNADCPGTPESVVHRPISPESESEVETPGIPEPQATVKAPGGLLKTRASATPADLQSMAAQRRMVSGQGPPPIPEKSPKRLSMSLEPAENQDCPEEKDRLEVPASPITRRQSFRGIDIGDDSFGEDISFGLGKELERVIESSKKGYLMRQNTKVVIAKRNFSNESSIAPTSPTLEQRPSSAGTRGAGGSPRKPSHERSKSWTTEPWNGKVRRKSIRNSGAVKRAGASGPLPPLPGQESAVSAGLDTVVEGQALAGEADVEDGVERGRLFVKVVGVKDLDLPLPQKEPTYFQLTLDNGLHCVTTSWLELGRTAPIGQEFELVVLNDLEFQLTLQTKLTPPPKPTPLRPNSPSKFVHKSPIKKTSFSHLLMSPKKRREHERLAKEKQEQEEAARAALEQESLRASRNSRTGTNPNATAWELLNELVGSDGSFGRAYVCLKNHENQCYGRPITVDMPVFNEWALEDAAIVNSVKSKRGGVVRRPPYQIGKLTLQLLYVPRPKGISDEDMPKSMNACIRELREAEEAEKREFEGFLSQQGGDCPYWRRRFFRLVGSKLTAYHETTRQPRAKIDLAKAVKLIDDRGSLVQNPEGGKSAKGRRKSGFAEEDEGYQFVEEGFRIRFGNGETIDFYADNAKDKAGWIDVLQQTIGKSVVSSREWCKVVLAREKELAALKAKAPENVQARPQSADGLYDRAQNMKQKANRLGASHRNNGEGFPVMPTTPSKPRREMFQTPQTAPHQGRTTERRKEVRSMIF</sequence>